<dbReference type="EMBL" id="BART01018908">
    <property type="protein sequence ID" value="GAG79500.1"/>
    <property type="molecule type" value="Genomic_DNA"/>
</dbReference>
<dbReference type="InterPro" id="IPR018966">
    <property type="entry name" value="VTC_domain"/>
</dbReference>
<comment type="caution">
    <text evidence="2">The sequence shown here is derived from an EMBL/GenBank/DDBJ whole genome shotgun (WGS) entry which is preliminary data.</text>
</comment>
<feature type="domain" description="VTC" evidence="1">
    <location>
        <begin position="74"/>
        <end position="236"/>
    </location>
</feature>
<dbReference type="AlphaFoldDB" id="X1AAM4"/>
<reference evidence="2" key="1">
    <citation type="journal article" date="2014" name="Front. Microbiol.">
        <title>High frequency of phylogenetically diverse reductive dehalogenase-homologous genes in deep subseafloor sedimentary metagenomes.</title>
        <authorList>
            <person name="Kawai M."/>
            <person name="Futagami T."/>
            <person name="Toyoda A."/>
            <person name="Takaki Y."/>
            <person name="Nishi S."/>
            <person name="Hori S."/>
            <person name="Arai W."/>
            <person name="Tsubouchi T."/>
            <person name="Morono Y."/>
            <person name="Uchiyama I."/>
            <person name="Ito T."/>
            <person name="Fujiyama A."/>
            <person name="Inagaki F."/>
            <person name="Takami H."/>
        </authorList>
    </citation>
    <scope>NUCLEOTIDE SEQUENCE</scope>
    <source>
        <strain evidence="2">Expedition CK06-06</strain>
    </source>
</reference>
<organism evidence="2">
    <name type="scientific">marine sediment metagenome</name>
    <dbReference type="NCBI Taxonomy" id="412755"/>
    <lineage>
        <taxon>unclassified sequences</taxon>
        <taxon>metagenomes</taxon>
        <taxon>ecological metagenomes</taxon>
    </lineage>
</organism>
<dbReference type="GO" id="GO:0006799">
    <property type="term" value="P:polyphosphate biosynthetic process"/>
    <property type="evidence" value="ECO:0007669"/>
    <property type="project" value="UniProtKB-ARBA"/>
</dbReference>
<dbReference type="InterPro" id="IPR042267">
    <property type="entry name" value="VTC_sf"/>
</dbReference>
<dbReference type="Pfam" id="PF09359">
    <property type="entry name" value="VTC"/>
    <property type="match status" value="1"/>
</dbReference>
<evidence type="ECO:0000313" key="2">
    <source>
        <dbReference type="EMBL" id="GAG79500.1"/>
    </source>
</evidence>
<evidence type="ECO:0000259" key="1">
    <source>
        <dbReference type="Pfam" id="PF09359"/>
    </source>
</evidence>
<name>X1AAM4_9ZZZZ</name>
<proteinExistence type="predicted"/>
<dbReference type="Gene3D" id="3.20.100.30">
    <property type="entry name" value="VTC, catalytic tunnel domain"/>
    <property type="match status" value="1"/>
</dbReference>
<feature type="non-terminal residue" evidence="2">
    <location>
        <position position="236"/>
    </location>
</feature>
<accession>X1AAM4</accession>
<gene>
    <name evidence="2" type="ORF">S01H4_35539</name>
</gene>
<protein>
    <recommendedName>
        <fullName evidence="1">VTC domain-containing protein</fullName>
    </recommendedName>
</protein>
<sequence length="236" mass="27900">MLEQVLREMTALRTLAHDVTDVHLSRFRRLSARPPRIGPATLRPVQKLLKEESNNQVAVQLNDTTLNVECLQQRIERKFFVLPRNIGFAYALLRQFCRLDSEYAEEQISSLYFDTEDLEQHVRSASGEFRKNKVRIRWYHTLDDYQEEIPVFLELKSREGFASSKQRQKLLIPMSHLEQKNLYRGIVPMTTLIDTISGFGHYPDMPLHPIIVISYWRYRFTEILTGMRVVLDYNIR</sequence>